<dbReference type="Proteomes" id="UP000254841">
    <property type="component" value="Unassembled WGS sequence"/>
</dbReference>
<sequence length="250" mass="27787">MDSTLSVQAGFLAILRKSKRDFLSLPMIALNILPVLFGVALWGGILYVFCDVLIAYATGLLPESLQAYINDNGILGRVITISLYALLGFCVILLALVGNVFVSIFYAPLVVGYIRKYHYPHIPKPASVPILVTLKQFLKAFVLLCALCVVCMPLVFIPVIGGVIMLVPFFVFFYQTMLFDVGQEVLGRDDCPKLHKAKRKYTIALLTYLLGLIPILNFFTPLLQVIILSHYCFHTLLGSQAEQSDHSPRS</sequence>
<evidence type="ECO:0000256" key="3">
    <source>
        <dbReference type="ARBA" id="ARBA00022989"/>
    </source>
</evidence>
<dbReference type="EMBL" id="UGHV01000001">
    <property type="protein sequence ID" value="STO97287.1"/>
    <property type="molecule type" value="Genomic_DNA"/>
</dbReference>
<feature type="transmembrane region" description="Helical" evidence="5">
    <location>
        <begin position="137"/>
        <end position="157"/>
    </location>
</feature>
<reference evidence="6 7" key="1">
    <citation type="submission" date="2018-06" db="EMBL/GenBank/DDBJ databases">
        <authorList>
            <consortium name="Pathogen Informatics"/>
            <person name="Doyle S."/>
        </authorList>
    </citation>
    <scope>NUCLEOTIDE SEQUENCE [LARGE SCALE GENOMIC DNA]</scope>
    <source>
        <strain evidence="6 7">NCTC12410</strain>
    </source>
</reference>
<protein>
    <submittedName>
        <fullName evidence="6">Peptidase</fullName>
    </submittedName>
</protein>
<dbReference type="Pfam" id="PF07264">
    <property type="entry name" value="EI24"/>
    <property type="match status" value="1"/>
</dbReference>
<dbReference type="RefSeq" id="WP_115011533.1">
    <property type="nucleotide sequence ID" value="NZ_UGHV01000001.1"/>
</dbReference>
<proteinExistence type="predicted"/>
<feature type="transmembrane region" description="Helical" evidence="5">
    <location>
        <begin position="28"/>
        <end position="61"/>
    </location>
</feature>
<gene>
    <name evidence="6" type="ORF">NCTC12410_01112</name>
</gene>
<dbReference type="InterPro" id="IPR059112">
    <property type="entry name" value="CysZ/EI24"/>
</dbReference>
<evidence type="ECO:0000256" key="1">
    <source>
        <dbReference type="ARBA" id="ARBA00004141"/>
    </source>
</evidence>
<organism evidence="6 7">
    <name type="scientific">Helicobacter canis</name>
    <dbReference type="NCBI Taxonomy" id="29419"/>
    <lineage>
        <taxon>Bacteria</taxon>
        <taxon>Pseudomonadati</taxon>
        <taxon>Campylobacterota</taxon>
        <taxon>Epsilonproteobacteria</taxon>
        <taxon>Campylobacterales</taxon>
        <taxon>Helicobacteraceae</taxon>
        <taxon>Helicobacter</taxon>
    </lineage>
</organism>
<accession>A0A377J465</accession>
<keyword evidence="2 5" id="KW-0812">Transmembrane</keyword>
<keyword evidence="3 5" id="KW-1133">Transmembrane helix</keyword>
<dbReference type="AlphaFoldDB" id="A0A377J465"/>
<feature type="transmembrane region" description="Helical" evidence="5">
    <location>
        <begin position="203"/>
        <end position="227"/>
    </location>
</feature>
<evidence type="ECO:0000313" key="7">
    <source>
        <dbReference type="Proteomes" id="UP000254841"/>
    </source>
</evidence>
<evidence type="ECO:0000313" key="6">
    <source>
        <dbReference type="EMBL" id="STO97287.1"/>
    </source>
</evidence>
<feature type="transmembrane region" description="Helical" evidence="5">
    <location>
        <begin position="81"/>
        <end position="114"/>
    </location>
</feature>
<keyword evidence="4 5" id="KW-0472">Membrane</keyword>
<name>A0A377J465_9HELI</name>
<evidence type="ECO:0000256" key="4">
    <source>
        <dbReference type="ARBA" id="ARBA00023136"/>
    </source>
</evidence>
<evidence type="ECO:0000256" key="5">
    <source>
        <dbReference type="SAM" id="Phobius"/>
    </source>
</evidence>
<dbReference type="OrthoDB" id="5329536at2"/>
<evidence type="ECO:0000256" key="2">
    <source>
        <dbReference type="ARBA" id="ARBA00022692"/>
    </source>
</evidence>
<comment type="subcellular location">
    <subcellularLocation>
        <location evidence="1">Membrane</location>
        <topology evidence="1">Multi-pass membrane protein</topology>
    </subcellularLocation>
</comment>